<sequence>MDVVHVQTVNDFPYWKERGLLRPFRPEGLDRVDPDFVDPDGTYYALFVFAFSNVVDTTVIPEAGTETPRSSGVWHSARNPCGLCYTAAGEL</sequence>
<evidence type="ECO:0000313" key="2">
    <source>
        <dbReference type="Proteomes" id="UP000630936"/>
    </source>
</evidence>
<protein>
    <submittedName>
        <fullName evidence="1">Uncharacterized protein</fullName>
    </submittedName>
</protein>
<comment type="caution">
    <text evidence="1">The sequence shown here is derived from an EMBL/GenBank/DDBJ whole genome shotgun (WGS) entry which is preliminary data.</text>
</comment>
<keyword evidence="2" id="KW-1185">Reference proteome</keyword>
<accession>A0A918PKU0</accession>
<name>A0A918PKU0_9ACTN</name>
<dbReference type="EMBL" id="BMWG01000001">
    <property type="protein sequence ID" value="GGZ14582.1"/>
    <property type="molecule type" value="Genomic_DNA"/>
</dbReference>
<dbReference type="Proteomes" id="UP000630936">
    <property type="component" value="Unassembled WGS sequence"/>
</dbReference>
<dbReference type="AlphaFoldDB" id="A0A918PKU0"/>
<gene>
    <name evidence="1" type="ORF">GCM10010387_03390</name>
</gene>
<reference evidence="1" key="2">
    <citation type="submission" date="2020-09" db="EMBL/GenBank/DDBJ databases">
        <authorList>
            <person name="Sun Q."/>
            <person name="Ohkuma M."/>
        </authorList>
    </citation>
    <scope>NUCLEOTIDE SEQUENCE</scope>
    <source>
        <strain evidence="1">JCM 4988</strain>
    </source>
</reference>
<proteinExistence type="predicted"/>
<organism evidence="1 2">
    <name type="scientific">Streptomyces inusitatus</name>
    <dbReference type="NCBI Taxonomy" id="68221"/>
    <lineage>
        <taxon>Bacteria</taxon>
        <taxon>Bacillati</taxon>
        <taxon>Actinomycetota</taxon>
        <taxon>Actinomycetes</taxon>
        <taxon>Kitasatosporales</taxon>
        <taxon>Streptomycetaceae</taxon>
        <taxon>Streptomyces</taxon>
    </lineage>
</organism>
<reference evidence="1" key="1">
    <citation type="journal article" date="2014" name="Int. J. Syst. Evol. Microbiol.">
        <title>Complete genome sequence of Corynebacterium casei LMG S-19264T (=DSM 44701T), isolated from a smear-ripened cheese.</title>
        <authorList>
            <consortium name="US DOE Joint Genome Institute (JGI-PGF)"/>
            <person name="Walter F."/>
            <person name="Albersmeier A."/>
            <person name="Kalinowski J."/>
            <person name="Ruckert C."/>
        </authorList>
    </citation>
    <scope>NUCLEOTIDE SEQUENCE</scope>
    <source>
        <strain evidence="1">JCM 4988</strain>
    </source>
</reference>
<dbReference type="SUPFAM" id="SSF53850">
    <property type="entry name" value="Periplasmic binding protein-like II"/>
    <property type="match status" value="1"/>
</dbReference>
<dbReference type="Gene3D" id="3.40.190.10">
    <property type="entry name" value="Periplasmic binding protein-like II"/>
    <property type="match status" value="1"/>
</dbReference>
<evidence type="ECO:0000313" key="1">
    <source>
        <dbReference type="EMBL" id="GGZ14582.1"/>
    </source>
</evidence>
<dbReference type="RefSeq" id="WP_190121006.1">
    <property type="nucleotide sequence ID" value="NZ_BMWG01000001.1"/>
</dbReference>